<keyword evidence="3" id="KW-1185">Reference proteome</keyword>
<protein>
    <submittedName>
        <fullName evidence="2">TIGR03067 domain-containing protein</fullName>
    </submittedName>
</protein>
<dbReference type="InterPro" id="IPR017504">
    <property type="entry name" value="CHP03067_Planctomycetes"/>
</dbReference>
<sequence length="264" mass="28017">MPQDLDHLQGTWLVTSLELDGQSLPESLHAEARITVTGPRFQSTGMGAVYEGTLRLDETQTPAHLDMHFEAGPETGNTNLAIYELAGATWRLCLATRGNTRPTSFATTPGSGIALETLTRDTPGASARQPAEATPVPEPSPSAGEPVTELGGKWTMVSGIVDGKQLDPSTAGFVKRVTQGSKTTISAGPQTMLQFEFTADPSASPKAIDYRHTAGPIKGKTQLGIYEFEGALLRIHMAAAGEARPTEFTPPPGSKSSFTIWKKA</sequence>
<feature type="region of interest" description="Disordered" evidence="1">
    <location>
        <begin position="243"/>
        <end position="264"/>
    </location>
</feature>
<accession>A0A7S7NKC1</accession>
<evidence type="ECO:0000256" key="1">
    <source>
        <dbReference type="SAM" id="MobiDB-lite"/>
    </source>
</evidence>
<dbReference type="RefSeq" id="WP_194446890.1">
    <property type="nucleotide sequence ID" value="NZ_CP063849.1"/>
</dbReference>
<evidence type="ECO:0000313" key="2">
    <source>
        <dbReference type="EMBL" id="QOY85220.1"/>
    </source>
</evidence>
<feature type="region of interest" description="Disordered" evidence="1">
    <location>
        <begin position="122"/>
        <end position="149"/>
    </location>
</feature>
<proteinExistence type="predicted"/>
<dbReference type="Proteomes" id="UP000593892">
    <property type="component" value="Chromosome"/>
</dbReference>
<organism evidence="2 3">
    <name type="scientific">Paludibaculum fermentans</name>
    <dbReference type="NCBI Taxonomy" id="1473598"/>
    <lineage>
        <taxon>Bacteria</taxon>
        <taxon>Pseudomonadati</taxon>
        <taxon>Acidobacteriota</taxon>
        <taxon>Terriglobia</taxon>
        <taxon>Bryobacterales</taxon>
        <taxon>Bryobacteraceae</taxon>
        <taxon>Paludibaculum</taxon>
    </lineage>
</organism>
<gene>
    <name evidence="2" type="ORF">IRI77_20510</name>
</gene>
<reference evidence="2 3" key="1">
    <citation type="submission" date="2020-10" db="EMBL/GenBank/DDBJ databases">
        <title>Complete genome sequence of Paludibaculum fermentans P105T, a facultatively anaerobic acidobacterium capable of dissimilatory Fe(III) reduction.</title>
        <authorList>
            <person name="Dedysh S.N."/>
            <person name="Beletsky A.V."/>
            <person name="Kulichevskaya I.S."/>
            <person name="Mardanov A.V."/>
            <person name="Ravin N.V."/>
        </authorList>
    </citation>
    <scope>NUCLEOTIDE SEQUENCE [LARGE SCALE GENOMIC DNA]</scope>
    <source>
        <strain evidence="2 3">P105</strain>
    </source>
</reference>
<dbReference type="AlphaFoldDB" id="A0A7S7NKC1"/>
<dbReference type="EMBL" id="CP063849">
    <property type="protein sequence ID" value="QOY85220.1"/>
    <property type="molecule type" value="Genomic_DNA"/>
</dbReference>
<evidence type="ECO:0000313" key="3">
    <source>
        <dbReference type="Proteomes" id="UP000593892"/>
    </source>
</evidence>
<dbReference type="NCBIfam" id="TIGR03067">
    <property type="entry name" value="Planc_TIGR03067"/>
    <property type="match status" value="2"/>
</dbReference>
<feature type="compositionally biased region" description="Polar residues" evidence="1">
    <location>
        <begin position="254"/>
        <end position="264"/>
    </location>
</feature>
<name>A0A7S7NKC1_PALFE</name>
<dbReference type="KEGG" id="pfer:IRI77_20510"/>